<feature type="active site" description="Nucleophile" evidence="5">
    <location>
        <position position="50"/>
    </location>
</feature>
<evidence type="ECO:0000259" key="6">
    <source>
        <dbReference type="Pfam" id="PF01509"/>
    </source>
</evidence>
<evidence type="ECO:0000313" key="10">
    <source>
        <dbReference type="Proteomes" id="UP000014115"/>
    </source>
</evidence>
<comment type="caution">
    <text evidence="9">The sequence shown here is derived from an EMBL/GenBank/DDBJ whole genome shotgun (WGS) entry which is preliminary data.</text>
</comment>
<dbReference type="InterPro" id="IPR015240">
    <property type="entry name" value="tRNA_sdUridine_synth_fam1_C"/>
</dbReference>
<dbReference type="InterPro" id="IPR036974">
    <property type="entry name" value="PUA_sf"/>
</dbReference>
<dbReference type="GO" id="GO:1990481">
    <property type="term" value="P:mRNA pseudouridine synthesis"/>
    <property type="evidence" value="ECO:0007669"/>
    <property type="project" value="TreeGrafter"/>
</dbReference>
<feature type="domain" description="tRNA pseudouridylate synthase B C-terminal" evidence="8">
    <location>
        <begin position="183"/>
        <end position="251"/>
    </location>
</feature>
<dbReference type="SUPFAM" id="SSF88697">
    <property type="entry name" value="PUA domain-like"/>
    <property type="match status" value="1"/>
</dbReference>
<keyword evidence="4 5" id="KW-0413">Isomerase</keyword>
<organism evidence="9 10">
    <name type="scientific">Idiomarina xiamenensis 10-D-4</name>
    <dbReference type="NCBI Taxonomy" id="740709"/>
    <lineage>
        <taxon>Bacteria</taxon>
        <taxon>Pseudomonadati</taxon>
        <taxon>Pseudomonadota</taxon>
        <taxon>Gammaproteobacteria</taxon>
        <taxon>Alteromonadales</taxon>
        <taxon>Idiomarinaceae</taxon>
        <taxon>Idiomarina</taxon>
    </lineage>
</organism>
<comment type="catalytic activity">
    <reaction evidence="1 5">
        <text>uridine(55) in tRNA = pseudouridine(55) in tRNA</text>
        <dbReference type="Rhea" id="RHEA:42532"/>
        <dbReference type="Rhea" id="RHEA-COMP:10101"/>
        <dbReference type="Rhea" id="RHEA-COMP:10102"/>
        <dbReference type="ChEBI" id="CHEBI:65314"/>
        <dbReference type="ChEBI" id="CHEBI:65315"/>
        <dbReference type="EC" id="5.4.99.25"/>
    </reaction>
</comment>
<dbReference type="Pfam" id="PF16198">
    <property type="entry name" value="TruB_C_2"/>
    <property type="match status" value="1"/>
</dbReference>
<dbReference type="InterPro" id="IPR015947">
    <property type="entry name" value="PUA-like_sf"/>
</dbReference>
<dbReference type="AlphaFoldDB" id="K2KQZ7"/>
<protein>
    <recommendedName>
        <fullName evidence="5">tRNA pseudouridine synthase B</fullName>
        <ecNumber evidence="5">5.4.99.25</ecNumber>
    </recommendedName>
    <alternativeName>
        <fullName evidence="5">tRNA pseudouridine(55) synthase</fullName>
        <shortName evidence="5">Psi55 synthase</shortName>
    </alternativeName>
    <alternativeName>
        <fullName evidence="5">tRNA pseudouridylate synthase</fullName>
    </alternativeName>
    <alternativeName>
        <fullName evidence="5">tRNA-uridine isomerase</fullName>
    </alternativeName>
</protein>
<dbReference type="GO" id="GO:0160148">
    <property type="term" value="F:tRNA pseudouridine(55) synthase activity"/>
    <property type="evidence" value="ECO:0007669"/>
    <property type="project" value="UniProtKB-EC"/>
</dbReference>
<gene>
    <name evidence="5" type="primary">truB</name>
    <name evidence="9" type="ORF">A10D4_12498</name>
</gene>
<evidence type="ECO:0000313" key="9">
    <source>
        <dbReference type="EMBL" id="EKE79925.1"/>
    </source>
</evidence>
<comment type="similarity">
    <text evidence="2 5">Belongs to the pseudouridine synthase TruB family. Type 1 subfamily.</text>
</comment>
<dbReference type="NCBIfam" id="TIGR00431">
    <property type="entry name" value="TruB"/>
    <property type="match status" value="1"/>
</dbReference>
<dbReference type="InterPro" id="IPR032819">
    <property type="entry name" value="TruB_C"/>
</dbReference>
<dbReference type="InterPro" id="IPR014780">
    <property type="entry name" value="tRNA_psdUridine_synth_TruB"/>
</dbReference>
<dbReference type="CDD" id="cd02573">
    <property type="entry name" value="PseudoU_synth_EcTruB"/>
    <property type="match status" value="1"/>
</dbReference>
<feature type="domain" description="tRNA pseudouridine synthase II TruB subfamily 1 C-terminal" evidence="7">
    <location>
        <begin position="255"/>
        <end position="312"/>
    </location>
</feature>
<name>K2KQZ7_9GAMM</name>
<comment type="function">
    <text evidence="5">Responsible for synthesis of pseudouridine from uracil-55 in the psi GC loop of transfer RNAs.</text>
</comment>
<evidence type="ECO:0000259" key="8">
    <source>
        <dbReference type="Pfam" id="PF16198"/>
    </source>
</evidence>
<dbReference type="PANTHER" id="PTHR13767">
    <property type="entry name" value="TRNA-PSEUDOURIDINE SYNTHASE"/>
    <property type="match status" value="1"/>
</dbReference>
<dbReference type="EC" id="5.4.99.25" evidence="5"/>
<dbReference type="InterPro" id="IPR002501">
    <property type="entry name" value="PsdUridine_synth_N"/>
</dbReference>
<evidence type="ECO:0000256" key="2">
    <source>
        <dbReference type="ARBA" id="ARBA00005642"/>
    </source>
</evidence>
<dbReference type="InterPro" id="IPR020103">
    <property type="entry name" value="PsdUridine_synth_cat_dom_sf"/>
</dbReference>
<dbReference type="HAMAP" id="MF_01080">
    <property type="entry name" value="TruB_bact"/>
    <property type="match status" value="1"/>
</dbReference>
<keyword evidence="10" id="KW-1185">Reference proteome</keyword>
<proteinExistence type="inferred from homology"/>
<dbReference type="GO" id="GO:0031119">
    <property type="term" value="P:tRNA pseudouridine synthesis"/>
    <property type="evidence" value="ECO:0007669"/>
    <property type="project" value="UniProtKB-UniRule"/>
</dbReference>
<dbReference type="GO" id="GO:0003723">
    <property type="term" value="F:RNA binding"/>
    <property type="evidence" value="ECO:0007669"/>
    <property type="project" value="InterPro"/>
</dbReference>
<dbReference type="SUPFAM" id="SSF55120">
    <property type="entry name" value="Pseudouridine synthase"/>
    <property type="match status" value="1"/>
</dbReference>
<dbReference type="EMBL" id="AMRG01000020">
    <property type="protein sequence ID" value="EKE79925.1"/>
    <property type="molecule type" value="Genomic_DNA"/>
</dbReference>
<reference evidence="9 10" key="1">
    <citation type="journal article" date="2012" name="J. Bacteriol.">
        <title>Genome Sequence of Idiomarina xiamenensis Type Strain 10-D-4.</title>
        <authorList>
            <person name="Lai Q."/>
            <person name="Wang L."/>
            <person name="Wang W."/>
            <person name="Shao Z."/>
        </authorList>
    </citation>
    <scope>NUCLEOTIDE SEQUENCE [LARGE SCALE GENOMIC DNA]</scope>
    <source>
        <strain evidence="9 10">10-D-4</strain>
    </source>
</reference>
<feature type="domain" description="Pseudouridine synthase II N-terminal" evidence="6">
    <location>
        <begin position="35"/>
        <end position="182"/>
    </location>
</feature>
<evidence type="ECO:0000256" key="1">
    <source>
        <dbReference type="ARBA" id="ARBA00000385"/>
    </source>
</evidence>
<sequence length="313" mass="34331">MAVPAKANKGRPVNGVVLLDKPQGLSSNRVLQRVKRLFNASKAGHTGALDPIATGMLPICLGEATKFSQYMLDADKRYQVLAKFGERTTTSDCEGEVVESSASRPTQAQLQQALSDFIGRQKQSPSLYSALKYQGRPLYEYARKGIDVPRKIRDITIYDIKLLSVDGDSARLDVSCSKGTYIRTLIDDLGQQLGCGAHVAELHRSAVAGFEQQPMYSFEQLLSCAGVDQAEFADADLDALDQLLLPCDATLVSLPEYWVDSEVAEGFFHGMPVRHGSLRDGDEYRIKCQADGRFLGTGLVRKGGDIWPKRVVI</sequence>
<dbReference type="OrthoDB" id="9802309at2"/>
<dbReference type="RefSeq" id="WP_008489913.1">
    <property type="nucleotide sequence ID" value="NZ_AMRG01000020.1"/>
</dbReference>
<dbReference type="Proteomes" id="UP000014115">
    <property type="component" value="Unassembled WGS sequence"/>
</dbReference>
<dbReference type="Pfam" id="PF09157">
    <property type="entry name" value="TruB-C_2"/>
    <property type="match status" value="1"/>
</dbReference>
<accession>K2KQZ7</accession>
<dbReference type="PATRIC" id="fig|740709.3.peg.2525"/>
<dbReference type="STRING" id="740709.A10D4_12498"/>
<evidence type="ECO:0000256" key="5">
    <source>
        <dbReference type="HAMAP-Rule" id="MF_01080"/>
    </source>
</evidence>
<dbReference type="Gene3D" id="2.30.130.10">
    <property type="entry name" value="PUA domain"/>
    <property type="match status" value="1"/>
</dbReference>
<evidence type="ECO:0000256" key="4">
    <source>
        <dbReference type="ARBA" id="ARBA00023235"/>
    </source>
</evidence>
<evidence type="ECO:0000259" key="7">
    <source>
        <dbReference type="Pfam" id="PF09157"/>
    </source>
</evidence>
<dbReference type="PANTHER" id="PTHR13767:SF2">
    <property type="entry name" value="PSEUDOURIDYLATE SYNTHASE TRUB1"/>
    <property type="match status" value="1"/>
</dbReference>
<keyword evidence="3 5" id="KW-0819">tRNA processing</keyword>
<dbReference type="Pfam" id="PF01509">
    <property type="entry name" value="TruB_N"/>
    <property type="match status" value="1"/>
</dbReference>
<dbReference type="eggNOG" id="COG0130">
    <property type="taxonomic scope" value="Bacteria"/>
</dbReference>
<dbReference type="Gene3D" id="3.30.2350.10">
    <property type="entry name" value="Pseudouridine synthase"/>
    <property type="match status" value="1"/>
</dbReference>
<evidence type="ECO:0000256" key="3">
    <source>
        <dbReference type="ARBA" id="ARBA00022694"/>
    </source>
</evidence>